<evidence type="ECO:0000256" key="7">
    <source>
        <dbReference type="ARBA" id="ARBA00023288"/>
    </source>
</evidence>
<comment type="subcellular location">
    <subcellularLocation>
        <location evidence="1">Membrane</location>
        <topology evidence="1">Lipid-anchor</topology>
    </subcellularLocation>
</comment>
<evidence type="ECO:0000256" key="1">
    <source>
        <dbReference type="ARBA" id="ARBA00004635"/>
    </source>
</evidence>
<organism evidence="10 11">
    <name type="scientific">Jeotgalibacillus proteolyticus</name>
    <dbReference type="NCBI Taxonomy" id="2082395"/>
    <lineage>
        <taxon>Bacteria</taxon>
        <taxon>Bacillati</taxon>
        <taxon>Bacillota</taxon>
        <taxon>Bacilli</taxon>
        <taxon>Bacillales</taxon>
        <taxon>Caryophanaceae</taxon>
        <taxon>Jeotgalibacillus</taxon>
    </lineage>
</organism>
<accession>A0A2S5GE45</accession>
<dbReference type="Proteomes" id="UP000239047">
    <property type="component" value="Unassembled WGS sequence"/>
</dbReference>
<name>A0A2S5GE45_9BACL</name>
<dbReference type="NCBIfam" id="TIGR02887">
    <property type="entry name" value="spore_ger_x_C"/>
    <property type="match status" value="1"/>
</dbReference>
<dbReference type="AlphaFoldDB" id="A0A2S5GE45"/>
<dbReference type="Gene3D" id="3.30.300.210">
    <property type="entry name" value="Nutrient germinant receptor protein C, domain 3"/>
    <property type="match status" value="1"/>
</dbReference>
<dbReference type="GO" id="GO:0009847">
    <property type="term" value="P:spore germination"/>
    <property type="evidence" value="ECO:0007669"/>
    <property type="project" value="InterPro"/>
</dbReference>
<evidence type="ECO:0000313" key="10">
    <source>
        <dbReference type="EMBL" id="PPA71185.1"/>
    </source>
</evidence>
<keyword evidence="5" id="KW-0472">Membrane</keyword>
<keyword evidence="3" id="KW-0309">Germination</keyword>
<evidence type="ECO:0000313" key="11">
    <source>
        <dbReference type="Proteomes" id="UP000239047"/>
    </source>
</evidence>
<gene>
    <name evidence="10" type="ORF">C4B60_03715</name>
</gene>
<feature type="domain" description="Spore germination GerAC-like C-terminal" evidence="8">
    <location>
        <begin position="196"/>
        <end position="362"/>
    </location>
</feature>
<dbReference type="Pfam" id="PF25198">
    <property type="entry name" value="Spore_GerAC_N"/>
    <property type="match status" value="1"/>
</dbReference>
<comment type="caution">
    <text evidence="10">The sequence shown here is derived from an EMBL/GenBank/DDBJ whole genome shotgun (WGS) entry which is preliminary data.</text>
</comment>
<keyword evidence="11" id="KW-1185">Reference proteome</keyword>
<dbReference type="Pfam" id="PF05504">
    <property type="entry name" value="Spore_GerAC"/>
    <property type="match status" value="1"/>
</dbReference>
<dbReference type="GO" id="GO:0016020">
    <property type="term" value="C:membrane"/>
    <property type="evidence" value="ECO:0007669"/>
    <property type="project" value="UniProtKB-SubCell"/>
</dbReference>
<evidence type="ECO:0000256" key="2">
    <source>
        <dbReference type="ARBA" id="ARBA00007886"/>
    </source>
</evidence>
<keyword evidence="6" id="KW-0564">Palmitate</keyword>
<evidence type="ECO:0000256" key="6">
    <source>
        <dbReference type="ARBA" id="ARBA00023139"/>
    </source>
</evidence>
<protein>
    <recommendedName>
        <fullName evidence="12">Ger(X)C family spore germination protein</fullName>
    </recommendedName>
</protein>
<dbReference type="InterPro" id="IPR008844">
    <property type="entry name" value="Spore_GerAC-like"/>
</dbReference>
<comment type="similarity">
    <text evidence="2">Belongs to the GerABKC lipoprotein family.</text>
</comment>
<evidence type="ECO:0000256" key="3">
    <source>
        <dbReference type="ARBA" id="ARBA00022544"/>
    </source>
</evidence>
<dbReference type="PROSITE" id="PS51257">
    <property type="entry name" value="PROKAR_LIPOPROTEIN"/>
    <property type="match status" value="1"/>
</dbReference>
<feature type="domain" description="Spore germination protein N-terminal" evidence="9">
    <location>
        <begin position="21"/>
        <end position="184"/>
    </location>
</feature>
<evidence type="ECO:0000256" key="4">
    <source>
        <dbReference type="ARBA" id="ARBA00022729"/>
    </source>
</evidence>
<dbReference type="PANTHER" id="PTHR35789">
    <property type="entry name" value="SPORE GERMINATION PROTEIN B3"/>
    <property type="match status" value="1"/>
</dbReference>
<evidence type="ECO:0008006" key="12">
    <source>
        <dbReference type="Google" id="ProtNLM"/>
    </source>
</evidence>
<dbReference type="InterPro" id="IPR046953">
    <property type="entry name" value="Spore_GerAC-like_C"/>
</dbReference>
<reference evidence="10 11" key="1">
    <citation type="submission" date="2018-02" db="EMBL/GenBank/DDBJ databases">
        <title>Jeotgalibacillus proteolyticum sp. nov. a protease producing bacterium isolated from ocean sediments of Laizhou Bay.</title>
        <authorList>
            <person name="Li Y."/>
        </authorList>
    </citation>
    <scope>NUCLEOTIDE SEQUENCE [LARGE SCALE GENOMIC DNA]</scope>
    <source>
        <strain evidence="10 11">22-7</strain>
    </source>
</reference>
<keyword evidence="7" id="KW-0449">Lipoprotein</keyword>
<dbReference type="PANTHER" id="PTHR35789:SF1">
    <property type="entry name" value="SPORE GERMINATION PROTEIN B3"/>
    <property type="match status" value="1"/>
</dbReference>
<sequence length="365" mass="41446">MKIKSLLLVICSSLLLTGCWDERLLKDAYLVYTMGMDKEGDEVAINIYVPPFDQFHTEGSSIYQVGRTIRDARYIANSKSAENIDYSKLQLIMMGEDLAKEDIYFYLDALYRNPHNNLSARLAVVEGKAGDLLHKPLATQKNTTEYFTGLIRSAEFVSLMPKMSLQYACTLLFDPGQDLYLPYLAFDEQTNRGEVSGIALFNDKKFTGTVLSQEQATLFNLINNKLGNVVRLTRKYKEKEEPETGNYMTIETTMGKAKIKIENNATLATTIKIQIKAVVTEYAPLVPDEKAMREVEEWWTKEIKKDAEELVGIMQEAKSDGFGIGRKVAAFHPQHWDEKTWKDKYAELPVIVEVDFKLIGTGLID</sequence>
<dbReference type="EMBL" id="PREZ01000002">
    <property type="protein sequence ID" value="PPA71185.1"/>
    <property type="molecule type" value="Genomic_DNA"/>
</dbReference>
<dbReference type="RefSeq" id="WP_104056676.1">
    <property type="nucleotide sequence ID" value="NZ_PREZ01000002.1"/>
</dbReference>
<dbReference type="InterPro" id="IPR038501">
    <property type="entry name" value="Spore_GerAC_C_sf"/>
</dbReference>
<evidence type="ECO:0000259" key="8">
    <source>
        <dbReference type="Pfam" id="PF05504"/>
    </source>
</evidence>
<proteinExistence type="inferred from homology"/>
<dbReference type="OrthoDB" id="2370124at2"/>
<evidence type="ECO:0000259" key="9">
    <source>
        <dbReference type="Pfam" id="PF25198"/>
    </source>
</evidence>
<keyword evidence="4" id="KW-0732">Signal</keyword>
<dbReference type="InterPro" id="IPR057336">
    <property type="entry name" value="GerAC_N"/>
</dbReference>
<evidence type="ECO:0000256" key="5">
    <source>
        <dbReference type="ARBA" id="ARBA00023136"/>
    </source>
</evidence>